<evidence type="ECO:0000256" key="1">
    <source>
        <dbReference type="SAM" id="MobiDB-lite"/>
    </source>
</evidence>
<keyword evidence="2" id="KW-1133">Transmembrane helix</keyword>
<evidence type="ECO:0000313" key="6">
    <source>
        <dbReference type="Proteomes" id="UP000800981"/>
    </source>
</evidence>
<dbReference type="Pfam" id="PF07987">
    <property type="entry name" value="DUF1775"/>
    <property type="match status" value="1"/>
</dbReference>
<sequence>MLRSSRRALAVTGVGLVLLVATAGPAAAHVTVNPREATQGSYAALTFRVPTESDSASTTKVAVQFPIDTPFASVSVKPHPGWTYEVTKETLDTPIEAHGQQITEAVSQITWTATGDAAIKPGEFDEFDVSAGPMPDVDQIVFKAVQSYSDGEEVAWVQEAAPGSTEEPELPAPVLALQPAAAADGDTATADPAAAPAAADASDTASDSDVQRATWIGVAGLVVGLAAGVLGALALRRRA</sequence>
<feature type="signal peptide" evidence="3">
    <location>
        <begin position="1"/>
        <end position="28"/>
    </location>
</feature>
<protein>
    <submittedName>
        <fullName evidence="5">YcnI family protein</fullName>
    </submittedName>
</protein>
<name>A0ABX0GY38_9ACTN</name>
<gene>
    <name evidence="5" type="ORF">G9H71_19045</name>
</gene>
<feature type="transmembrane region" description="Helical" evidence="2">
    <location>
        <begin position="215"/>
        <end position="235"/>
    </location>
</feature>
<feature type="domain" description="YncI copper-binding" evidence="4">
    <location>
        <begin position="29"/>
        <end position="177"/>
    </location>
</feature>
<reference evidence="5 6" key="1">
    <citation type="submission" date="2020-03" db="EMBL/GenBank/DDBJ databases">
        <title>Two novel Motilibacter sp.</title>
        <authorList>
            <person name="Liu S."/>
        </authorList>
    </citation>
    <scope>NUCLEOTIDE SEQUENCE [LARGE SCALE GENOMIC DNA]</scope>
    <source>
        <strain evidence="5 6">E257</strain>
    </source>
</reference>
<dbReference type="EMBL" id="JAANNP010000065">
    <property type="protein sequence ID" value="NHC15883.1"/>
    <property type="molecule type" value="Genomic_DNA"/>
</dbReference>
<feature type="chain" id="PRO_5046167658" evidence="3">
    <location>
        <begin position="29"/>
        <end position="239"/>
    </location>
</feature>
<evidence type="ECO:0000313" key="5">
    <source>
        <dbReference type="EMBL" id="NHC15883.1"/>
    </source>
</evidence>
<keyword evidence="2" id="KW-0472">Membrane</keyword>
<dbReference type="InterPro" id="IPR038507">
    <property type="entry name" value="YcnI-like_sf"/>
</dbReference>
<dbReference type="Gene3D" id="2.60.40.2230">
    <property type="entry name" value="Uncharacterised protein YcnI-like PF07987, DUF1775"/>
    <property type="match status" value="1"/>
</dbReference>
<evidence type="ECO:0000256" key="3">
    <source>
        <dbReference type="SAM" id="SignalP"/>
    </source>
</evidence>
<organism evidence="5 6">
    <name type="scientific">Motilibacter deserti</name>
    <dbReference type="NCBI Taxonomy" id="2714956"/>
    <lineage>
        <taxon>Bacteria</taxon>
        <taxon>Bacillati</taxon>
        <taxon>Actinomycetota</taxon>
        <taxon>Actinomycetes</taxon>
        <taxon>Motilibacterales</taxon>
        <taxon>Motilibacteraceae</taxon>
        <taxon>Motilibacter</taxon>
    </lineage>
</organism>
<keyword evidence="2" id="KW-0812">Transmembrane</keyword>
<dbReference type="Proteomes" id="UP000800981">
    <property type="component" value="Unassembled WGS sequence"/>
</dbReference>
<evidence type="ECO:0000259" key="4">
    <source>
        <dbReference type="Pfam" id="PF07987"/>
    </source>
</evidence>
<dbReference type="RefSeq" id="WP_166284367.1">
    <property type="nucleotide sequence ID" value="NZ_JAANNP010000065.1"/>
</dbReference>
<accession>A0ABX0GY38</accession>
<dbReference type="InterPro" id="IPR012533">
    <property type="entry name" value="YcnI-copper_dom"/>
</dbReference>
<comment type="caution">
    <text evidence="5">The sequence shown here is derived from an EMBL/GenBank/DDBJ whole genome shotgun (WGS) entry which is preliminary data.</text>
</comment>
<feature type="region of interest" description="Disordered" evidence="1">
    <location>
        <begin position="181"/>
        <end position="206"/>
    </location>
</feature>
<keyword evidence="6" id="KW-1185">Reference proteome</keyword>
<keyword evidence="3" id="KW-0732">Signal</keyword>
<proteinExistence type="predicted"/>
<dbReference type="CDD" id="cd08545">
    <property type="entry name" value="YcnI_like"/>
    <property type="match status" value="1"/>
</dbReference>
<evidence type="ECO:0000256" key="2">
    <source>
        <dbReference type="SAM" id="Phobius"/>
    </source>
</evidence>